<protein>
    <submittedName>
        <fullName evidence="1">Uncharacterized protein</fullName>
    </submittedName>
</protein>
<accession>A0ABQ5QD89</accession>
<sequence length="1074" mass="113119">MDLRFLRDHLMNMSPDSIATFRSTLPGHLRMLAPLALALAAGGMGCFRATGVSRPAVAVEEIPATGGDRILGLKATAGPGDYFLGNDSVQLAVDGAVFGDRDGQFGAASGGAILDIGSIALDQSFHRVSMPSDMLERLGPVANQDPDLPLVFDRFTPGTQVNGVFLEMQGYLLDPKGKLGVATDAQGRVTGVSVVHKITLGKGESFYTLETTLTPASGSTLPVTSVGDYLSQHGGGFRFAVPAVSDLNGSALPANAWGVEIPGTDFAQPLLNSVQAPMVGLMGAESAGSTLDSHTSLGILPVDVDAVLVASDPQHSLTENRPVVPGRLVVGSLPPASLSSGQSITYRRRLYVTGGPSSSASLPAQATTAFNQMNQARALLRGQDLGYLSFDSFGTAAPGGPLQTEFRFERYTYQGPIKWDLTDPANPAYQPENWQLERVEWREPVALSSIGGSVGLLLPAIPDSSHPGFTLPYRISVRNALQQGAPLYQGMNAFDTTRPYLVTPITLSKTQAWHLTESLAPERDEVIDTAGNVIHWKQRSQFFTTREAGTMESGGLNPLRMTFQGINAPDPNVQRARRLSSLFNEVVKAKLPVGQNYGAYHYTAGNQIFGTAFGAAASATMSFQPGNYVVYGTRGPLSHLDTLPVAVFDGQTAVSHEFVVTKPVLPAGWTSFDLPSPTQATTGGLNPGEMLSSATAEGVQVVARTEEDVLTDPTALRTEFRAEIDIPQVTDAQRAPLGNDPFVVGARSATLSDGFVTALFTPAPTSDRNGGARPSKGWNLAEFITQAEGGYTIIHQPRSAKGLFTVRGFDRTVPLGTGVNSWWTATGPASLGKHVGDFDALELLRAEGCNPADPTAWYAEFSTVRDDWFALLNQQTPTAFTKGLGLSAARYSLDTPVGLARTYLKVGTTPLTQDTLTPVLTALRSGAAVASTGPMLDVSVGGVGPGGLVAGPVSSVDVSISLVAPDWVPVDEVRVVVNGAAPIQVPMASFAASASDPRLRTATVTVPMPAGKDAWFVVEAGVSRTQTGPYKGESAPGKNDGSPWNKIMKGIYPIAITNPIFVDVNGGGYTPPGL</sequence>
<comment type="caution">
    <text evidence="1">The sequence shown here is derived from an EMBL/GenBank/DDBJ whole genome shotgun (WGS) entry which is preliminary data.</text>
</comment>
<proteinExistence type="predicted"/>
<organism evidence="1 2">
    <name type="scientific">Geothrix limicola</name>
    <dbReference type="NCBI Taxonomy" id="2927978"/>
    <lineage>
        <taxon>Bacteria</taxon>
        <taxon>Pseudomonadati</taxon>
        <taxon>Acidobacteriota</taxon>
        <taxon>Holophagae</taxon>
        <taxon>Holophagales</taxon>
        <taxon>Holophagaceae</taxon>
        <taxon>Geothrix</taxon>
    </lineage>
</organism>
<keyword evidence="2" id="KW-1185">Reference proteome</keyword>
<reference evidence="1 2" key="1">
    <citation type="journal article" date="2023" name="Antonie Van Leeuwenhoek">
        <title>Mesoterricola silvestris gen. nov., sp. nov., Mesoterricola sediminis sp. nov., Geothrix oryzae sp. nov., Geothrix edaphica sp. nov., Geothrix rubra sp. nov., and Geothrix limicola sp. nov., six novel members of Acidobacteriota isolated from soils.</title>
        <authorList>
            <person name="Itoh H."/>
            <person name="Sugisawa Y."/>
            <person name="Mise K."/>
            <person name="Xu Z."/>
            <person name="Kuniyasu M."/>
            <person name="Ushijima N."/>
            <person name="Kawano K."/>
            <person name="Kobayashi E."/>
            <person name="Shiratori Y."/>
            <person name="Masuda Y."/>
            <person name="Senoo K."/>
        </authorList>
    </citation>
    <scope>NUCLEOTIDE SEQUENCE [LARGE SCALE GENOMIC DNA]</scope>
    <source>
        <strain evidence="1 2">Red804</strain>
    </source>
</reference>
<dbReference type="Proteomes" id="UP001165069">
    <property type="component" value="Unassembled WGS sequence"/>
</dbReference>
<dbReference type="EMBL" id="BSDE01000001">
    <property type="protein sequence ID" value="GLH72602.1"/>
    <property type="molecule type" value="Genomic_DNA"/>
</dbReference>
<name>A0ABQ5QD89_9BACT</name>
<evidence type="ECO:0000313" key="2">
    <source>
        <dbReference type="Proteomes" id="UP001165069"/>
    </source>
</evidence>
<evidence type="ECO:0000313" key="1">
    <source>
        <dbReference type="EMBL" id="GLH72602.1"/>
    </source>
</evidence>
<gene>
    <name evidence="1" type="ORF">GETHLI_11040</name>
</gene>